<evidence type="ECO:0000256" key="5">
    <source>
        <dbReference type="SAM" id="Phobius"/>
    </source>
</evidence>
<feature type="transmembrane region" description="Helical" evidence="5">
    <location>
        <begin position="28"/>
        <end position="49"/>
    </location>
</feature>
<organism evidence="7 8">
    <name type="scientific">Candidatus Azambacteria bacterium RBG_16_47_10</name>
    <dbReference type="NCBI Taxonomy" id="1797292"/>
    <lineage>
        <taxon>Bacteria</taxon>
        <taxon>Candidatus Azamiibacteriota</taxon>
    </lineage>
</organism>
<keyword evidence="3 5" id="KW-1133">Transmembrane helix</keyword>
<dbReference type="Proteomes" id="UP000176639">
    <property type="component" value="Unassembled WGS sequence"/>
</dbReference>
<name>A0A1F5AZM2_9BACT</name>
<dbReference type="EMBL" id="MEYI01000026">
    <property type="protein sequence ID" value="OGD23838.1"/>
    <property type="molecule type" value="Genomic_DNA"/>
</dbReference>
<feature type="domain" description="Ferric oxidoreductase" evidence="6">
    <location>
        <begin position="66"/>
        <end position="168"/>
    </location>
</feature>
<evidence type="ECO:0000256" key="3">
    <source>
        <dbReference type="ARBA" id="ARBA00022989"/>
    </source>
</evidence>
<keyword evidence="4 5" id="KW-0472">Membrane</keyword>
<proteinExistence type="predicted"/>
<feature type="transmembrane region" description="Helical" evidence="5">
    <location>
        <begin position="237"/>
        <end position="257"/>
    </location>
</feature>
<feature type="transmembrane region" description="Helical" evidence="5">
    <location>
        <begin position="61"/>
        <end position="84"/>
    </location>
</feature>
<dbReference type="AlphaFoldDB" id="A0A1F5AZM2"/>
<reference evidence="7 8" key="1">
    <citation type="journal article" date="2016" name="Nat. Commun.">
        <title>Thousands of microbial genomes shed light on interconnected biogeochemical processes in an aquifer system.</title>
        <authorList>
            <person name="Anantharaman K."/>
            <person name="Brown C.T."/>
            <person name="Hug L.A."/>
            <person name="Sharon I."/>
            <person name="Castelle C.J."/>
            <person name="Probst A.J."/>
            <person name="Thomas B.C."/>
            <person name="Singh A."/>
            <person name="Wilkins M.J."/>
            <person name="Karaoz U."/>
            <person name="Brodie E.L."/>
            <person name="Williams K.H."/>
            <person name="Hubbard S.S."/>
            <person name="Banfield J.F."/>
        </authorList>
    </citation>
    <scope>NUCLEOTIDE SEQUENCE [LARGE SCALE GENOMIC DNA]</scope>
</reference>
<feature type="transmembrane region" description="Helical" evidence="5">
    <location>
        <begin position="96"/>
        <end position="115"/>
    </location>
</feature>
<evidence type="ECO:0000256" key="2">
    <source>
        <dbReference type="ARBA" id="ARBA00022692"/>
    </source>
</evidence>
<feature type="transmembrane region" description="Helical" evidence="5">
    <location>
        <begin position="168"/>
        <end position="186"/>
    </location>
</feature>
<comment type="subcellular location">
    <subcellularLocation>
        <location evidence="1">Membrane</location>
        <topology evidence="1">Multi-pass membrane protein</topology>
    </subcellularLocation>
</comment>
<evidence type="ECO:0000256" key="1">
    <source>
        <dbReference type="ARBA" id="ARBA00004141"/>
    </source>
</evidence>
<protein>
    <recommendedName>
        <fullName evidence="6">Ferric oxidoreductase domain-containing protein</fullName>
    </recommendedName>
</protein>
<gene>
    <name evidence="7" type="ORF">A2Z10_02785</name>
</gene>
<dbReference type="Pfam" id="PF01794">
    <property type="entry name" value="Ferric_reduct"/>
    <property type="match status" value="1"/>
</dbReference>
<dbReference type="InterPro" id="IPR013130">
    <property type="entry name" value="Fe3_Rdtase_TM_dom"/>
</dbReference>
<accession>A0A1F5AZM2</accession>
<evidence type="ECO:0000313" key="7">
    <source>
        <dbReference type="EMBL" id="OGD23838.1"/>
    </source>
</evidence>
<feature type="transmembrane region" description="Helical" evidence="5">
    <location>
        <begin position="127"/>
        <end position="148"/>
    </location>
</feature>
<evidence type="ECO:0000256" key="4">
    <source>
        <dbReference type="ARBA" id="ARBA00023136"/>
    </source>
</evidence>
<evidence type="ECO:0000259" key="6">
    <source>
        <dbReference type="Pfam" id="PF01794"/>
    </source>
</evidence>
<dbReference type="GO" id="GO:0016020">
    <property type="term" value="C:membrane"/>
    <property type="evidence" value="ECO:0007669"/>
    <property type="project" value="UniProtKB-SubCell"/>
</dbReference>
<feature type="transmembrane region" description="Helical" evidence="5">
    <location>
        <begin position="206"/>
        <end position="225"/>
    </location>
</feature>
<keyword evidence="2 5" id="KW-0812">Transmembrane</keyword>
<evidence type="ECO:0000313" key="8">
    <source>
        <dbReference type="Proteomes" id="UP000176639"/>
    </source>
</evidence>
<sequence length="261" mass="30137">MDITTPPSPETIALKKKKINWIYEIRQYGAALVVAAPVFTFLSLFIFYRRGYYDLYIANKAFAGTAAILLGIVLLIGPLSRYFAFPDRYIQYRKELGIIAFFLALIHAVVSLFFLPSHFPSVIFFGTFNWDFILGMIATVALFVLFLISFERVADAIGRKRWWWMQNWGIRITFTLVFLHVFLMKWSGWIAWYKAGGSNRLAHPELPGGGLLVGWFMAFVVFLRLAEFLGPRFFRAAWYVSVVALPAIYIATFWWGMQFAK</sequence>
<comment type="caution">
    <text evidence="7">The sequence shown here is derived from an EMBL/GenBank/DDBJ whole genome shotgun (WGS) entry which is preliminary data.</text>
</comment>